<feature type="domain" description="B box-type" evidence="2">
    <location>
        <begin position="11"/>
        <end position="56"/>
    </location>
</feature>
<evidence type="ECO:0000256" key="1">
    <source>
        <dbReference type="PROSITE-ProRule" id="PRU00024"/>
    </source>
</evidence>
<dbReference type="GO" id="GO:0008270">
    <property type="term" value="F:zinc ion binding"/>
    <property type="evidence" value="ECO:0007669"/>
    <property type="project" value="UniProtKB-KW"/>
</dbReference>
<dbReference type="Pfam" id="PF00643">
    <property type="entry name" value="zf-B_box"/>
    <property type="match status" value="2"/>
</dbReference>
<keyword evidence="1" id="KW-0862">Zinc</keyword>
<dbReference type="InterPro" id="IPR047153">
    <property type="entry name" value="TRIM45/56/19-like"/>
</dbReference>
<reference evidence="4 5" key="1">
    <citation type="submission" date="2025-04" db="UniProtKB">
        <authorList>
            <consortium name="RefSeq"/>
        </authorList>
    </citation>
    <scope>IDENTIFICATION</scope>
    <source>
        <tissue evidence="4 5">Whole sample</tissue>
    </source>
</reference>
<dbReference type="InterPro" id="IPR000315">
    <property type="entry name" value="Znf_B-box"/>
</dbReference>
<protein>
    <submittedName>
        <fullName evidence="4 5">Uncharacterized protein LOC111106461 isoform X2</fullName>
    </submittedName>
</protein>
<dbReference type="GO" id="GO:0005654">
    <property type="term" value="C:nucleoplasm"/>
    <property type="evidence" value="ECO:0007669"/>
    <property type="project" value="TreeGrafter"/>
</dbReference>
<dbReference type="GeneID" id="111106461"/>
<name>A0A8B8B0B2_CRAVI</name>
<keyword evidence="3" id="KW-1185">Reference proteome</keyword>
<gene>
    <name evidence="4 5" type="primary">LOC111106461</name>
</gene>
<dbReference type="RefSeq" id="XP_022296853.1">
    <property type="nucleotide sequence ID" value="XM_022441145.1"/>
</dbReference>
<dbReference type="PANTHER" id="PTHR25462">
    <property type="entry name" value="BONUS, ISOFORM C-RELATED"/>
    <property type="match status" value="1"/>
</dbReference>
<keyword evidence="1" id="KW-0479">Metal-binding</keyword>
<evidence type="ECO:0000313" key="4">
    <source>
        <dbReference type="RefSeq" id="XP_022296852.1"/>
    </source>
</evidence>
<dbReference type="PROSITE" id="PS50119">
    <property type="entry name" value="ZF_BBOX"/>
    <property type="match status" value="2"/>
</dbReference>
<evidence type="ECO:0000259" key="2">
    <source>
        <dbReference type="PROSITE" id="PS50119"/>
    </source>
</evidence>
<dbReference type="Proteomes" id="UP000694844">
    <property type="component" value="Chromosome 8"/>
</dbReference>
<keyword evidence="1" id="KW-0863">Zinc-finger</keyword>
<evidence type="ECO:0000313" key="3">
    <source>
        <dbReference type="Proteomes" id="UP000694844"/>
    </source>
</evidence>
<dbReference type="Gene3D" id="2.120.10.30">
    <property type="entry name" value="TolB, C-terminal domain"/>
    <property type="match status" value="1"/>
</dbReference>
<evidence type="ECO:0000313" key="5">
    <source>
        <dbReference type="RefSeq" id="XP_022296853.1"/>
    </source>
</evidence>
<organism evidence="3 4">
    <name type="scientific">Crassostrea virginica</name>
    <name type="common">Eastern oyster</name>
    <dbReference type="NCBI Taxonomy" id="6565"/>
    <lineage>
        <taxon>Eukaryota</taxon>
        <taxon>Metazoa</taxon>
        <taxon>Spiralia</taxon>
        <taxon>Lophotrochozoa</taxon>
        <taxon>Mollusca</taxon>
        <taxon>Bivalvia</taxon>
        <taxon>Autobranchia</taxon>
        <taxon>Pteriomorphia</taxon>
        <taxon>Ostreida</taxon>
        <taxon>Ostreoidea</taxon>
        <taxon>Ostreidae</taxon>
        <taxon>Crassostrea</taxon>
    </lineage>
</organism>
<dbReference type="InterPro" id="IPR011042">
    <property type="entry name" value="6-blade_b-propeller_TolB-like"/>
</dbReference>
<dbReference type="SMART" id="SM00336">
    <property type="entry name" value="BBOX"/>
    <property type="match status" value="2"/>
</dbReference>
<feature type="domain" description="B box-type" evidence="2">
    <location>
        <begin position="68"/>
        <end position="104"/>
    </location>
</feature>
<proteinExistence type="predicted"/>
<accession>A0A8B8B0B2</accession>
<dbReference type="SUPFAM" id="SSF101898">
    <property type="entry name" value="NHL repeat"/>
    <property type="match status" value="1"/>
</dbReference>
<dbReference type="PANTHER" id="PTHR25462:SF305">
    <property type="entry name" value="RING-TYPE DOMAIN-CONTAINING PROTEIN"/>
    <property type="match status" value="1"/>
</dbReference>
<dbReference type="SUPFAM" id="SSF57845">
    <property type="entry name" value="B-box zinc-binding domain"/>
    <property type="match status" value="1"/>
</dbReference>
<dbReference type="OrthoDB" id="6108432at2759"/>
<dbReference type="RefSeq" id="XP_022296852.1">
    <property type="nucleotide sequence ID" value="XM_022441144.1"/>
</dbReference>
<dbReference type="GO" id="GO:0061630">
    <property type="term" value="F:ubiquitin protein ligase activity"/>
    <property type="evidence" value="ECO:0007669"/>
    <property type="project" value="TreeGrafter"/>
</dbReference>
<sequence>MSTGVSVPEPLKDMTCDLCSSATEQFCNDCQVSLCVNCVSQHVDEFKSLTHDIVPFKDRKSQLILTPCPTHSGQRCQAHCQQCDIHVCVKCILGTHKSHPVFEMEDFIQKKKAEIERENQHIESVIIPKFKEEKEKSKNKISESEVRCEKFRKEVESQRELWHEEVDEIFDKVLTKVKFMTNKHITDLKKHQSKLRSMIPNIYQTIEHNKEVLRTNHASTITDHKSKLHEFQEIPAVIEITIHELITSSDKGTELVIELGDYRANLTQMNLPSPTEEETGLHQRELSENATVVANISTRLKNMRGLECVEVDEAWISGEDKDIRRIDLEGNVREAVSTTCPIAPNDIAVTRQGEVLYCDGRNRAVNVVRNGGTEVLLTTPQGWHPDGLCCTRSGDILVSLGTTDFKSRKIACFGYDKEITVKREVNEDEEGNQIFKAGEFALYVAESKNGDICASDQNADIVVAVDLYGRVRFRYNGSSVRGINGFSPRQIVTDSLCRIIVTDALNNCLHILDSRGHMLGYIEDDSLLSPTGLSLDTQGRLWVGLSSGDVKVIQYLQ</sequence>
<dbReference type="Gene3D" id="3.30.160.60">
    <property type="entry name" value="Classic Zinc Finger"/>
    <property type="match status" value="1"/>
</dbReference>
<dbReference type="AlphaFoldDB" id="A0A8B8B0B2"/>